<dbReference type="KEGG" id="mpp:MICPUCDRAFT_6462"/>
<keyword evidence="10" id="KW-0677">Repeat</keyword>
<dbReference type="InterPro" id="IPR054478">
    <property type="entry name" value="LTN1_UBC"/>
</dbReference>
<gene>
    <name evidence="17" type="ORF">MICPUCDRAFT_6462</name>
</gene>
<proteinExistence type="inferred from homology"/>
<comment type="subcellular location">
    <subcellularLocation>
        <location evidence="2">Cytoplasm</location>
        <location evidence="2">Cytosol</location>
    </subcellularLocation>
</comment>
<dbReference type="GO" id="GO:1990112">
    <property type="term" value="C:RQC complex"/>
    <property type="evidence" value="ECO:0007669"/>
    <property type="project" value="UniProtKB-UniRule"/>
</dbReference>
<keyword evidence="9 15" id="KW-0479">Metal-binding</keyword>
<feature type="domain" description="RING-type" evidence="16">
    <location>
        <begin position="151"/>
        <end position="198"/>
    </location>
</feature>
<dbReference type="OrthoDB" id="6108at2759"/>
<dbReference type="EMBL" id="GG663750">
    <property type="protein sequence ID" value="EEH51887.1"/>
    <property type="molecule type" value="Genomic_DNA"/>
</dbReference>
<dbReference type="CDD" id="cd16491">
    <property type="entry name" value="RING-CH-C4HC3_LTN1"/>
    <property type="match status" value="1"/>
</dbReference>
<evidence type="ECO:0000256" key="12">
    <source>
        <dbReference type="ARBA" id="ARBA00022786"/>
    </source>
</evidence>
<comment type="function">
    <text evidence="15">E3 ubiquitin-protein ligase. Component of the ribosome quality control complex (RQC), a ribosome-associated complex that mediates ubiquitination and extraction of incompletely synthesized nascent chains for proteasomal degradation.</text>
</comment>
<dbReference type="PANTHER" id="PTHR12389">
    <property type="entry name" value="ZINC FINGER PROTEIN 294"/>
    <property type="match status" value="1"/>
</dbReference>
<dbReference type="EC" id="2.3.2.27" evidence="5 15"/>
<protein>
    <recommendedName>
        <fullName evidence="6 15">E3 ubiquitin-protein ligase listerin</fullName>
        <ecNumber evidence="5 15">2.3.2.27</ecNumber>
    </recommendedName>
    <alternativeName>
        <fullName evidence="15">RING-type E3 ubiquitin transferase listerin</fullName>
    </alternativeName>
</protein>
<dbReference type="GO" id="GO:0043023">
    <property type="term" value="F:ribosomal large subunit binding"/>
    <property type="evidence" value="ECO:0007669"/>
    <property type="project" value="TreeGrafter"/>
</dbReference>
<dbReference type="Proteomes" id="UP000001876">
    <property type="component" value="Unassembled WGS sequence"/>
</dbReference>
<dbReference type="FunFam" id="3.30.40.10:FF:000038">
    <property type="entry name" value="E3 ubiquitin-protein ligase listerin"/>
    <property type="match status" value="1"/>
</dbReference>
<dbReference type="SUPFAM" id="SSF57850">
    <property type="entry name" value="RING/U-box"/>
    <property type="match status" value="1"/>
</dbReference>
<keyword evidence="11 14" id="KW-0863">Zinc-finger</keyword>
<dbReference type="InterPro" id="IPR013083">
    <property type="entry name" value="Znf_RING/FYVE/PHD"/>
</dbReference>
<dbReference type="InterPro" id="IPR001841">
    <property type="entry name" value="Znf_RING"/>
</dbReference>
<evidence type="ECO:0000256" key="13">
    <source>
        <dbReference type="ARBA" id="ARBA00022833"/>
    </source>
</evidence>
<evidence type="ECO:0000256" key="2">
    <source>
        <dbReference type="ARBA" id="ARBA00004514"/>
    </source>
</evidence>
<evidence type="ECO:0000256" key="11">
    <source>
        <dbReference type="ARBA" id="ARBA00022771"/>
    </source>
</evidence>
<dbReference type="UniPathway" id="UPA00143"/>
<keyword evidence="18" id="KW-1185">Reference proteome</keyword>
<evidence type="ECO:0000259" key="16">
    <source>
        <dbReference type="PROSITE" id="PS50089"/>
    </source>
</evidence>
<dbReference type="PROSITE" id="PS50089">
    <property type="entry name" value="ZF_RING_2"/>
    <property type="match status" value="1"/>
</dbReference>
<comment type="catalytic activity">
    <reaction evidence="1 15">
        <text>S-ubiquitinyl-[E2 ubiquitin-conjugating enzyme]-L-cysteine + [acceptor protein]-L-lysine = [E2 ubiquitin-conjugating enzyme]-L-cysteine + N(6)-ubiquitinyl-[acceptor protein]-L-lysine.</text>
        <dbReference type="EC" id="2.3.2.27"/>
    </reaction>
</comment>
<sequence>LAVGLYHAALRALPAATRTWFGDLKVRSFDAVQRISTGRYVSAAGILDPDSSGDGAAGELSIKASLGTREVTATYEIDDANLTLVVKLPVAYPLAPAELECARRVGISEGRLRKWMLTISAILRDQNGAVAEGLLLWRRNVDKEFAGVEPCPICYLVIHGASHQTPRLCCRQCGNKFHSACLYKWFTSSSKSTCPLCQ</sequence>
<dbReference type="GeneID" id="9689523"/>
<evidence type="ECO:0000256" key="14">
    <source>
        <dbReference type="PROSITE-ProRule" id="PRU00175"/>
    </source>
</evidence>
<evidence type="ECO:0000256" key="7">
    <source>
        <dbReference type="ARBA" id="ARBA00022490"/>
    </source>
</evidence>
<feature type="non-terminal residue" evidence="17">
    <location>
        <position position="1"/>
    </location>
</feature>
<comment type="pathway">
    <text evidence="3 15">Protein modification; protein ubiquitination.</text>
</comment>
<dbReference type="GO" id="GO:0072344">
    <property type="term" value="P:rescue of stalled ribosome"/>
    <property type="evidence" value="ECO:0007669"/>
    <property type="project" value="UniProtKB-UniRule"/>
</dbReference>
<evidence type="ECO:0000256" key="9">
    <source>
        <dbReference type="ARBA" id="ARBA00022723"/>
    </source>
</evidence>
<dbReference type="PANTHER" id="PTHR12389:SF0">
    <property type="entry name" value="E3 UBIQUITIN-PROTEIN LIGASE LISTERIN"/>
    <property type="match status" value="1"/>
</dbReference>
<dbReference type="InterPro" id="IPR039804">
    <property type="entry name" value="RING-CH-C4HC3_LTN1"/>
</dbReference>
<evidence type="ECO:0000256" key="3">
    <source>
        <dbReference type="ARBA" id="ARBA00004906"/>
    </source>
</evidence>
<evidence type="ECO:0000256" key="1">
    <source>
        <dbReference type="ARBA" id="ARBA00000900"/>
    </source>
</evidence>
<dbReference type="GO" id="GO:0016567">
    <property type="term" value="P:protein ubiquitination"/>
    <property type="evidence" value="ECO:0007669"/>
    <property type="project" value="UniProtKB-UniPathway"/>
</dbReference>
<name>C1N8G9_MICPC</name>
<keyword evidence="7" id="KW-0963">Cytoplasm</keyword>
<evidence type="ECO:0000256" key="15">
    <source>
        <dbReference type="RuleBase" id="RU367090"/>
    </source>
</evidence>
<evidence type="ECO:0000313" key="18">
    <source>
        <dbReference type="Proteomes" id="UP000001876"/>
    </source>
</evidence>
<evidence type="ECO:0000256" key="5">
    <source>
        <dbReference type="ARBA" id="ARBA00012483"/>
    </source>
</evidence>
<dbReference type="Pfam" id="PF23009">
    <property type="entry name" value="UBC_like"/>
    <property type="match status" value="1"/>
</dbReference>
<dbReference type="RefSeq" id="XP_003064265.1">
    <property type="nucleotide sequence ID" value="XM_003064219.1"/>
</dbReference>
<dbReference type="GO" id="GO:1990116">
    <property type="term" value="P:ribosome-associated ubiquitin-dependent protein catabolic process"/>
    <property type="evidence" value="ECO:0007669"/>
    <property type="project" value="UniProtKB-UniRule"/>
</dbReference>
<dbReference type="InterPro" id="IPR039795">
    <property type="entry name" value="LTN1/Rkr1"/>
</dbReference>
<dbReference type="GO" id="GO:0005829">
    <property type="term" value="C:cytosol"/>
    <property type="evidence" value="ECO:0007669"/>
    <property type="project" value="UniProtKB-SubCell"/>
</dbReference>
<keyword evidence="13 15" id="KW-0862">Zinc</keyword>
<organism evidence="18">
    <name type="scientific">Micromonas pusilla (strain CCMP1545)</name>
    <name type="common">Picoplanktonic green alga</name>
    <dbReference type="NCBI Taxonomy" id="564608"/>
    <lineage>
        <taxon>Eukaryota</taxon>
        <taxon>Viridiplantae</taxon>
        <taxon>Chlorophyta</taxon>
        <taxon>Mamiellophyceae</taxon>
        <taxon>Mamiellales</taxon>
        <taxon>Mamiellaceae</taxon>
        <taxon>Micromonas</taxon>
    </lineage>
</organism>
<keyword evidence="12 15" id="KW-0833">Ubl conjugation pathway</keyword>
<dbReference type="GO" id="GO:0008270">
    <property type="term" value="F:zinc ion binding"/>
    <property type="evidence" value="ECO:0007669"/>
    <property type="project" value="UniProtKB-KW"/>
</dbReference>
<dbReference type="STRING" id="564608.C1N8G9"/>
<comment type="similarity">
    <text evidence="4 15">Belongs to the LTN1 family.</text>
</comment>
<comment type="subunit">
    <text evidence="15">Component of the ribosome quality control complex (RQC).</text>
</comment>
<evidence type="ECO:0000256" key="10">
    <source>
        <dbReference type="ARBA" id="ARBA00022737"/>
    </source>
</evidence>
<dbReference type="Pfam" id="PF13639">
    <property type="entry name" value="zf-RING_2"/>
    <property type="match status" value="1"/>
</dbReference>
<evidence type="ECO:0000256" key="4">
    <source>
        <dbReference type="ARBA" id="ARBA00007997"/>
    </source>
</evidence>
<dbReference type="Gene3D" id="3.30.40.10">
    <property type="entry name" value="Zinc/RING finger domain, C3HC4 (zinc finger)"/>
    <property type="match status" value="1"/>
</dbReference>
<dbReference type="OMA" id="GSMELIM"/>
<feature type="non-terminal residue" evidence="17">
    <location>
        <position position="198"/>
    </location>
</feature>
<reference evidence="17 18" key="1">
    <citation type="journal article" date="2009" name="Science">
        <title>Green evolution and dynamic adaptations revealed by genomes of the marine picoeukaryotes Micromonas.</title>
        <authorList>
            <person name="Worden A.Z."/>
            <person name="Lee J.H."/>
            <person name="Mock T."/>
            <person name="Rouze P."/>
            <person name="Simmons M.P."/>
            <person name="Aerts A.L."/>
            <person name="Allen A.E."/>
            <person name="Cuvelier M.L."/>
            <person name="Derelle E."/>
            <person name="Everett M.V."/>
            <person name="Foulon E."/>
            <person name="Grimwood J."/>
            <person name="Gundlach H."/>
            <person name="Henrissat B."/>
            <person name="Napoli C."/>
            <person name="McDonald S.M."/>
            <person name="Parker M.S."/>
            <person name="Rombauts S."/>
            <person name="Salamov A."/>
            <person name="Von Dassow P."/>
            <person name="Badger J.H."/>
            <person name="Coutinho P.M."/>
            <person name="Demir E."/>
            <person name="Dubchak I."/>
            <person name="Gentemann C."/>
            <person name="Eikrem W."/>
            <person name="Gready J.E."/>
            <person name="John U."/>
            <person name="Lanier W."/>
            <person name="Lindquist E.A."/>
            <person name="Lucas S."/>
            <person name="Mayer K.F."/>
            <person name="Moreau H."/>
            <person name="Not F."/>
            <person name="Otillar R."/>
            <person name="Panaud O."/>
            <person name="Pangilinan J."/>
            <person name="Paulsen I."/>
            <person name="Piegu B."/>
            <person name="Poliakov A."/>
            <person name="Robbens S."/>
            <person name="Schmutz J."/>
            <person name="Toulza E."/>
            <person name="Wyss T."/>
            <person name="Zelensky A."/>
            <person name="Zhou K."/>
            <person name="Armbrust E.V."/>
            <person name="Bhattacharya D."/>
            <person name="Goodenough U.W."/>
            <person name="Van de Peer Y."/>
            <person name="Grigoriev I.V."/>
        </authorList>
    </citation>
    <scope>NUCLEOTIDE SEQUENCE [LARGE SCALE GENOMIC DNA]</scope>
    <source>
        <strain evidence="17 18">CCMP1545</strain>
    </source>
</reference>
<accession>C1N8G9</accession>
<keyword evidence="8 15" id="KW-0808">Transferase</keyword>
<evidence type="ECO:0000256" key="8">
    <source>
        <dbReference type="ARBA" id="ARBA00022679"/>
    </source>
</evidence>
<evidence type="ECO:0000313" key="17">
    <source>
        <dbReference type="EMBL" id="EEH51887.1"/>
    </source>
</evidence>
<dbReference type="GO" id="GO:0061630">
    <property type="term" value="F:ubiquitin protein ligase activity"/>
    <property type="evidence" value="ECO:0007669"/>
    <property type="project" value="UniProtKB-UniRule"/>
</dbReference>
<dbReference type="eggNOG" id="KOG0803">
    <property type="taxonomic scope" value="Eukaryota"/>
</dbReference>
<dbReference type="AlphaFoldDB" id="C1N8G9"/>
<evidence type="ECO:0000256" key="6">
    <source>
        <dbReference type="ARBA" id="ARBA00017157"/>
    </source>
</evidence>